<name>A0A060HXG4_RHIET</name>
<evidence type="ECO:0000313" key="2">
    <source>
        <dbReference type="Proteomes" id="UP000027180"/>
    </source>
</evidence>
<protein>
    <submittedName>
        <fullName evidence="1">Uncharacterized protein</fullName>
    </submittedName>
</protein>
<dbReference type="HOGENOM" id="CLU_2685244_0_0_5"/>
<proteinExistence type="predicted"/>
<dbReference type="KEGG" id="rei:IE4771_CH02485"/>
<gene>
    <name evidence="1" type="ORF">IE4771_CH02485</name>
</gene>
<organism evidence="1 2">
    <name type="scientific">Rhizobium etli bv. mimosae str. IE4771</name>
    <dbReference type="NCBI Taxonomy" id="1432050"/>
    <lineage>
        <taxon>Bacteria</taxon>
        <taxon>Pseudomonadati</taxon>
        <taxon>Pseudomonadota</taxon>
        <taxon>Alphaproteobacteria</taxon>
        <taxon>Hyphomicrobiales</taxon>
        <taxon>Rhizobiaceae</taxon>
        <taxon>Rhizobium/Agrobacterium group</taxon>
        <taxon>Rhizobium</taxon>
    </lineage>
</organism>
<sequence>MIHCRLRARLFLEFPPYINRILATVWKWGMDEVFVERVCRGYRPLPCRASPPQGGRSAGGWIIVPSLRIGIFVR</sequence>
<reference evidence="1 2" key="1">
    <citation type="submission" date="2013-12" db="EMBL/GenBank/DDBJ databases">
        <title>Complete genome sequence of Rhizobium etli bv. mimosae IE4771.</title>
        <authorList>
            <person name="Bustos P."/>
            <person name="Santamaria R.I."/>
            <person name="Lozano L."/>
            <person name="Ormeno-Orrillo E."/>
            <person name="Rogel M.A."/>
            <person name="Romero D."/>
            <person name="Cevallos M.A."/>
            <person name="Martinez-Romero E."/>
            <person name="Gonzalez V."/>
        </authorList>
    </citation>
    <scope>NUCLEOTIDE SEQUENCE [LARGE SCALE GENOMIC DNA]</scope>
    <source>
        <strain evidence="1 2">IE4771</strain>
    </source>
</reference>
<dbReference type="EMBL" id="CP006986">
    <property type="protein sequence ID" value="AIC27588.1"/>
    <property type="molecule type" value="Genomic_DNA"/>
</dbReference>
<dbReference type="AlphaFoldDB" id="A0A060HXG4"/>
<dbReference type="Proteomes" id="UP000027180">
    <property type="component" value="Chromosome"/>
</dbReference>
<accession>A0A060HXG4</accession>
<evidence type="ECO:0000313" key="1">
    <source>
        <dbReference type="EMBL" id="AIC27588.1"/>
    </source>
</evidence>